<keyword evidence="3 5" id="KW-0689">Ribosomal protein</keyword>
<dbReference type="GO" id="GO:0008097">
    <property type="term" value="F:5S rRNA binding"/>
    <property type="evidence" value="ECO:0007669"/>
    <property type="project" value="InterPro"/>
</dbReference>
<dbReference type="OrthoDB" id="9790002at2"/>
<dbReference type="InterPro" id="IPR020930">
    <property type="entry name" value="Ribosomal_uL5_bac-type"/>
</dbReference>
<evidence type="ECO:0000259" key="6">
    <source>
        <dbReference type="Pfam" id="PF01386"/>
    </source>
</evidence>
<dbReference type="NCBIfam" id="TIGR00731">
    <property type="entry name" value="bL25_bact_ctc"/>
    <property type="match status" value="1"/>
</dbReference>
<accession>A0A1T4XWV8</accession>
<dbReference type="RefSeq" id="WP_078697026.1">
    <property type="nucleotide sequence ID" value="NZ_FUYH01000015.1"/>
</dbReference>
<comment type="function">
    <text evidence="5">This is one of the proteins that binds to the 5S RNA in the ribosome where it forms part of the central protuberance.</text>
</comment>
<evidence type="ECO:0000259" key="7">
    <source>
        <dbReference type="Pfam" id="PF14693"/>
    </source>
</evidence>
<dbReference type="PANTHER" id="PTHR33284:SF1">
    <property type="entry name" value="RIBOSOMAL PROTEIN L25_GLN-TRNA SYNTHETASE, ANTI-CODON-BINDING DOMAIN-CONTAINING PROTEIN"/>
    <property type="match status" value="1"/>
</dbReference>
<dbReference type="InterPro" id="IPR020057">
    <property type="entry name" value="Ribosomal_bL25_b-dom"/>
</dbReference>
<keyword evidence="2 5" id="KW-0694">RNA-binding</keyword>
<dbReference type="STRING" id="1147123.SAMN05443428_11532"/>
<keyword evidence="1 5" id="KW-0699">rRNA-binding</keyword>
<evidence type="ECO:0000313" key="9">
    <source>
        <dbReference type="Proteomes" id="UP000190105"/>
    </source>
</evidence>
<feature type="domain" description="Large ribosomal subunit protein bL25 L25" evidence="6">
    <location>
        <begin position="3"/>
        <end position="89"/>
    </location>
</feature>
<dbReference type="InterPro" id="IPR037121">
    <property type="entry name" value="Ribosomal_bL25_C"/>
</dbReference>
<dbReference type="GO" id="GO:0022625">
    <property type="term" value="C:cytosolic large ribosomal subunit"/>
    <property type="evidence" value="ECO:0007669"/>
    <property type="project" value="TreeGrafter"/>
</dbReference>
<proteinExistence type="inferred from homology"/>
<dbReference type="CDD" id="cd00495">
    <property type="entry name" value="Ribosomal_L25_TL5_CTC"/>
    <property type="match status" value="1"/>
</dbReference>
<dbReference type="SUPFAM" id="SSF50715">
    <property type="entry name" value="Ribosomal protein L25-like"/>
    <property type="match status" value="1"/>
</dbReference>
<name>A0A1T4XWV8_9CLOT</name>
<comment type="similarity">
    <text evidence="5">Belongs to the bacterial ribosomal protein bL25 family. CTC subfamily.</text>
</comment>
<dbReference type="Pfam" id="PF14693">
    <property type="entry name" value="Ribosomal_TL5_C"/>
    <property type="match status" value="1"/>
</dbReference>
<dbReference type="HAMAP" id="MF_01334">
    <property type="entry name" value="Ribosomal_bL25_CTC"/>
    <property type="match status" value="1"/>
</dbReference>
<gene>
    <name evidence="5" type="primary">rplY</name>
    <name evidence="5" type="synonym">ctc</name>
    <name evidence="8" type="ORF">SAMN05443428_11532</name>
</gene>
<keyword evidence="4 5" id="KW-0687">Ribonucleoprotein</keyword>
<dbReference type="Gene3D" id="2.40.240.10">
    <property type="entry name" value="Ribosomal Protein L25, Chain P"/>
    <property type="match status" value="1"/>
</dbReference>
<dbReference type="PANTHER" id="PTHR33284">
    <property type="entry name" value="RIBOSOMAL PROTEIN L25/GLN-TRNA SYNTHETASE, ANTI-CODON-BINDING DOMAIN-CONTAINING PROTEIN"/>
    <property type="match status" value="1"/>
</dbReference>
<evidence type="ECO:0000256" key="5">
    <source>
        <dbReference type="HAMAP-Rule" id="MF_01334"/>
    </source>
</evidence>
<reference evidence="9" key="1">
    <citation type="submission" date="2017-02" db="EMBL/GenBank/DDBJ databases">
        <authorList>
            <person name="Varghese N."/>
            <person name="Submissions S."/>
        </authorList>
    </citation>
    <scope>NUCLEOTIDE SEQUENCE [LARGE SCALE GENOMIC DNA]</scope>
    <source>
        <strain evidence="9">USBA 833</strain>
    </source>
</reference>
<dbReference type="GO" id="GO:0003735">
    <property type="term" value="F:structural constituent of ribosome"/>
    <property type="evidence" value="ECO:0007669"/>
    <property type="project" value="InterPro"/>
</dbReference>
<organism evidence="8 9">
    <name type="scientific">Caloramator quimbayensis</name>
    <dbReference type="NCBI Taxonomy" id="1147123"/>
    <lineage>
        <taxon>Bacteria</taxon>
        <taxon>Bacillati</taxon>
        <taxon>Bacillota</taxon>
        <taxon>Clostridia</taxon>
        <taxon>Eubacteriales</taxon>
        <taxon>Clostridiaceae</taxon>
        <taxon>Caloramator</taxon>
    </lineage>
</organism>
<evidence type="ECO:0000256" key="1">
    <source>
        <dbReference type="ARBA" id="ARBA00022730"/>
    </source>
</evidence>
<dbReference type="EMBL" id="FUYH01000015">
    <property type="protein sequence ID" value="SKA93984.1"/>
    <property type="molecule type" value="Genomic_DNA"/>
</dbReference>
<sequence>MQLHGSKRLHITKGDNNRLRKEGMIPAVMYGRDIESTLVEFAELDVYDVIKKAGEHGLVDIEIDGKNEKTIIKEVQRDPVTRKIIHMDLQRVNENEKVKTKVPVTLKGESSLKLHDAIAELKMDGIMVYCSPKNLPKNFTVDVSDLIPHDKVRVCDMEISDEIQILDDLNSVVVLISAVKDRESDTETPKEIEVVYQEDITV</sequence>
<dbReference type="InterPro" id="IPR011035">
    <property type="entry name" value="Ribosomal_bL25/Gln-tRNA_synth"/>
</dbReference>
<dbReference type="InterPro" id="IPR020056">
    <property type="entry name" value="Rbsml_bL25/Gln-tRNA_synth_N"/>
</dbReference>
<comment type="subunit">
    <text evidence="5">Part of the 50S ribosomal subunit; part of the 5S rRNA/L5/L18/L25 subcomplex. Contacts the 5S rRNA. Binds to the 5S rRNA independently of L5 and L18.</text>
</comment>
<evidence type="ECO:0000256" key="2">
    <source>
        <dbReference type="ARBA" id="ARBA00022884"/>
    </source>
</evidence>
<keyword evidence="9" id="KW-1185">Reference proteome</keyword>
<dbReference type="Gene3D" id="2.170.120.20">
    <property type="entry name" value="Ribosomal protein L25, beta domain"/>
    <property type="match status" value="1"/>
</dbReference>
<dbReference type="Pfam" id="PF01386">
    <property type="entry name" value="Ribosomal_L25p"/>
    <property type="match status" value="1"/>
</dbReference>
<evidence type="ECO:0000256" key="3">
    <source>
        <dbReference type="ARBA" id="ARBA00022980"/>
    </source>
</evidence>
<dbReference type="GO" id="GO:0006412">
    <property type="term" value="P:translation"/>
    <property type="evidence" value="ECO:0007669"/>
    <property type="project" value="UniProtKB-UniRule"/>
</dbReference>
<feature type="domain" description="Large ribosomal subunit protein bL25 beta" evidence="7">
    <location>
        <begin position="97"/>
        <end position="178"/>
    </location>
</feature>
<dbReference type="Proteomes" id="UP000190105">
    <property type="component" value="Unassembled WGS sequence"/>
</dbReference>
<dbReference type="InterPro" id="IPR029751">
    <property type="entry name" value="Ribosomal_L25_dom"/>
</dbReference>
<dbReference type="InterPro" id="IPR001021">
    <property type="entry name" value="Ribosomal_bL25_long"/>
</dbReference>
<evidence type="ECO:0000313" key="8">
    <source>
        <dbReference type="EMBL" id="SKA93984.1"/>
    </source>
</evidence>
<evidence type="ECO:0000256" key="4">
    <source>
        <dbReference type="ARBA" id="ARBA00023274"/>
    </source>
</evidence>
<dbReference type="AlphaFoldDB" id="A0A1T4XWV8"/>
<protein>
    <recommendedName>
        <fullName evidence="5">Large ribosomal subunit protein bL25</fullName>
    </recommendedName>
    <alternativeName>
        <fullName evidence="5">General stress protein CTC</fullName>
    </alternativeName>
</protein>